<dbReference type="Gene3D" id="1.10.540.10">
    <property type="entry name" value="Acyl-CoA dehydrogenase/oxidase, N-terminal domain"/>
    <property type="match status" value="1"/>
</dbReference>
<dbReference type="EnsemblMetazoa" id="CJA15081.1">
    <property type="protein sequence ID" value="CJA15081.1"/>
    <property type="gene ID" value="WBGene00134285"/>
</dbReference>
<evidence type="ECO:0000259" key="16">
    <source>
        <dbReference type="Pfam" id="PF01756"/>
    </source>
</evidence>
<dbReference type="GO" id="GO:0003997">
    <property type="term" value="F:acyl-CoA oxidase activity"/>
    <property type="evidence" value="ECO:0007669"/>
    <property type="project" value="InterPro"/>
</dbReference>
<feature type="domain" description="Acyl-CoA oxidase C-terminal" evidence="16">
    <location>
        <begin position="460"/>
        <end position="638"/>
    </location>
</feature>
<dbReference type="AlphaFoldDB" id="A0A8R1I2G8"/>
<evidence type="ECO:0000256" key="8">
    <source>
        <dbReference type="ARBA" id="ARBA00022832"/>
    </source>
</evidence>
<dbReference type="GO" id="GO:0005524">
    <property type="term" value="F:ATP binding"/>
    <property type="evidence" value="ECO:0007669"/>
    <property type="project" value="UniProtKB-KW"/>
</dbReference>
<keyword evidence="5 13" id="KW-0285">Flavoprotein</keyword>
<comment type="subcellular location">
    <subcellularLocation>
        <location evidence="2">Peroxisome</location>
    </subcellularLocation>
</comment>
<feature type="active site" description="Proton acceptor" evidence="14">
    <location>
        <position position="405"/>
    </location>
</feature>
<dbReference type="InterPro" id="IPR012258">
    <property type="entry name" value="Acyl-CoA_oxidase"/>
</dbReference>
<dbReference type="GO" id="GO:0005777">
    <property type="term" value="C:peroxisome"/>
    <property type="evidence" value="ECO:0007669"/>
    <property type="project" value="UniProtKB-SubCell"/>
</dbReference>
<organism evidence="19 20">
    <name type="scientific">Caenorhabditis japonica</name>
    <dbReference type="NCBI Taxonomy" id="281687"/>
    <lineage>
        <taxon>Eukaryota</taxon>
        <taxon>Metazoa</taxon>
        <taxon>Ecdysozoa</taxon>
        <taxon>Nematoda</taxon>
        <taxon>Chromadorea</taxon>
        <taxon>Rhabditida</taxon>
        <taxon>Rhabditina</taxon>
        <taxon>Rhabditomorpha</taxon>
        <taxon>Rhabditoidea</taxon>
        <taxon>Rhabditidae</taxon>
        <taxon>Peloderinae</taxon>
        <taxon>Caenorhabditis</taxon>
    </lineage>
</organism>
<dbReference type="FunFam" id="1.20.140.10:FF:000013">
    <property type="entry name" value="Acyl-coenzyme A oxidase"/>
    <property type="match status" value="1"/>
</dbReference>
<dbReference type="Gene3D" id="2.40.110.10">
    <property type="entry name" value="Butyryl-CoA Dehydrogenase, subunit A, domain 2"/>
    <property type="match status" value="1"/>
</dbReference>
<comment type="similarity">
    <text evidence="4 13">Belongs to the acyl-CoA oxidase family.</text>
</comment>
<dbReference type="PANTHER" id="PTHR10909">
    <property type="entry name" value="ELECTRON TRANSPORT OXIDOREDUCTASE"/>
    <property type="match status" value="1"/>
</dbReference>
<evidence type="ECO:0000256" key="15">
    <source>
        <dbReference type="PIRSR" id="PIRSR000168-2"/>
    </source>
</evidence>
<evidence type="ECO:0000259" key="17">
    <source>
        <dbReference type="Pfam" id="PF14749"/>
    </source>
</evidence>
<evidence type="ECO:0000256" key="5">
    <source>
        <dbReference type="ARBA" id="ARBA00022630"/>
    </source>
</evidence>
<dbReference type="InterPro" id="IPR002655">
    <property type="entry name" value="Acyl-CoA_oxidase_C"/>
</dbReference>
<proteinExistence type="inferred from homology"/>
<dbReference type="Proteomes" id="UP000005237">
    <property type="component" value="Unassembled WGS sequence"/>
</dbReference>
<dbReference type="Pfam" id="PF01756">
    <property type="entry name" value="ACOX"/>
    <property type="match status" value="1"/>
</dbReference>
<evidence type="ECO:0000256" key="2">
    <source>
        <dbReference type="ARBA" id="ARBA00004275"/>
    </source>
</evidence>
<keyword evidence="20" id="KW-1185">Reference proteome</keyword>
<evidence type="ECO:0000256" key="13">
    <source>
        <dbReference type="PIRNR" id="PIRNR000168"/>
    </source>
</evidence>
<evidence type="ECO:0000256" key="6">
    <source>
        <dbReference type="ARBA" id="ARBA00022741"/>
    </source>
</evidence>
<evidence type="ECO:0000256" key="12">
    <source>
        <dbReference type="ARBA" id="ARBA00023140"/>
    </source>
</evidence>
<dbReference type="InterPro" id="IPR037069">
    <property type="entry name" value="AcylCoA_DH/ox_N_sf"/>
</dbReference>
<keyword evidence="6" id="KW-0547">Nucleotide-binding</keyword>
<evidence type="ECO:0000313" key="19">
    <source>
        <dbReference type="EnsemblMetazoa" id="CJA15081.1"/>
    </source>
</evidence>
<dbReference type="SUPFAM" id="SSF56645">
    <property type="entry name" value="Acyl-CoA dehydrogenase NM domain-like"/>
    <property type="match status" value="1"/>
</dbReference>
<comment type="pathway">
    <text evidence="3">Lipid metabolism; peroxisomal fatty acid beta-oxidation.</text>
</comment>
<protein>
    <recommendedName>
        <fullName evidence="13">Acyl-coenzyme A oxidase</fullName>
    </recommendedName>
</protein>
<comment type="cofactor">
    <cofactor evidence="1">
        <name>FAD</name>
        <dbReference type="ChEBI" id="CHEBI:57692"/>
    </cofactor>
</comment>
<dbReference type="SUPFAM" id="SSF47203">
    <property type="entry name" value="Acyl-CoA dehydrogenase C-terminal domain-like"/>
    <property type="match status" value="2"/>
</dbReference>
<sequence>MAAQIYSGEKYASRRREISANLAKRPEFHDSKPLPFMTREEKILESSRKLTLISKHMNEIIDPSDKRELYHLNCEVLGIEGNPMALHGDMFIPALTAQASDEQQEKWLSRALRREIIGTYAQTELGHGTNLRKLETIATYDVDTQEFVLHTPQITALKWWPGNLGKSSNYAVVVALMIIKGKNYGPQTFMVPLRDEKTHQPLKGITIGDIGPKLAYNIVDNGFLGFDHYRIPRTNLLMRHTRVEPDGTFVKPPHAKINYSAMVHVRSYMITGQAIMLAYALTIATRYSSVRRQGQIDTTQPEVKVLEYQTQQHRLFPSIARAYAFVFAGAETVRLYERVLQEVETGNVSLMADLHALTSGLKSVVTHQTAQGIEQARMACGGHGYSQASYISEIFGVAVGGCTYEGENLVMLQQLARYLVKSAGLVQAGQSSKLGPLVAYLGAKSDSTSLIDRTPTPGFAEYVKTFQHIARKQTLKAAQKLFGFMEKGDTREVAWNKSTVELNRASRLHTRLYIVEAFVRRVEEVADPRLKEVLTDLLRLHVNYELLDVAAYALEDGFLSSSQLDYIREQLYFYLAKIRPNAVSLVDSWEFSDRELRSVLGRRDGNVYENLFAWAKASPLNKTDVLPSVDKYLKPLMESARASKL</sequence>
<evidence type="ECO:0000256" key="10">
    <source>
        <dbReference type="ARBA" id="ARBA00023002"/>
    </source>
</evidence>
<dbReference type="GO" id="GO:0033540">
    <property type="term" value="P:fatty acid beta-oxidation using acyl-CoA oxidase"/>
    <property type="evidence" value="ECO:0007669"/>
    <property type="project" value="TreeGrafter"/>
</dbReference>
<evidence type="ECO:0000256" key="7">
    <source>
        <dbReference type="ARBA" id="ARBA00022827"/>
    </source>
</evidence>
<keyword evidence="7 13" id="KW-0274">FAD</keyword>
<dbReference type="InterPro" id="IPR055060">
    <property type="entry name" value="ACOX_C_alpha1"/>
</dbReference>
<dbReference type="FunFam" id="1.20.140.10:FF:000005">
    <property type="entry name" value="Acyl-coenzyme A oxidase"/>
    <property type="match status" value="1"/>
</dbReference>
<evidence type="ECO:0000256" key="11">
    <source>
        <dbReference type="ARBA" id="ARBA00023098"/>
    </source>
</evidence>
<dbReference type="FunFam" id="1.10.540.10:FF:000006">
    <property type="entry name" value="Acyl-coenzyme A oxidase"/>
    <property type="match status" value="1"/>
</dbReference>
<dbReference type="Gene3D" id="1.20.140.10">
    <property type="entry name" value="Butyryl-CoA Dehydrogenase, subunit A, domain 3"/>
    <property type="match status" value="2"/>
</dbReference>
<dbReference type="PANTHER" id="PTHR10909:SF368">
    <property type="entry name" value="ACYL-COENZYME A OXIDASE ACOX-1.1"/>
    <property type="match status" value="1"/>
</dbReference>
<dbReference type="Pfam" id="PF14749">
    <property type="entry name" value="Acyl-CoA_ox_N"/>
    <property type="match status" value="1"/>
</dbReference>
<keyword evidence="10" id="KW-0560">Oxidoreductase</keyword>
<keyword evidence="11" id="KW-0443">Lipid metabolism</keyword>
<dbReference type="InterPro" id="IPR029320">
    <property type="entry name" value="Acyl-CoA_ox_N"/>
</dbReference>
<evidence type="ECO:0000313" key="20">
    <source>
        <dbReference type="Proteomes" id="UP000005237"/>
    </source>
</evidence>
<feature type="domain" description="Acyl-CoA oxidase C-alpha1" evidence="18">
    <location>
        <begin position="259"/>
        <end position="420"/>
    </location>
</feature>
<dbReference type="GO" id="GO:0005504">
    <property type="term" value="F:fatty acid binding"/>
    <property type="evidence" value="ECO:0007669"/>
    <property type="project" value="TreeGrafter"/>
</dbReference>
<dbReference type="GO" id="GO:0055088">
    <property type="term" value="P:lipid homeostasis"/>
    <property type="evidence" value="ECO:0007669"/>
    <property type="project" value="TreeGrafter"/>
</dbReference>
<dbReference type="InterPro" id="IPR036250">
    <property type="entry name" value="AcylCo_DH-like_C"/>
</dbReference>
<name>A0A8R1I2G8_CAEJA</name>
<dbReference type="GO" id="GO:1904070">
    <property type="term" value="P:ascaroside biosynthetic process"/>
    <property type="evidence" value="ECO:0007669"/>
    <property type="project" value="TreeGrafter"/>
</dbReference>
<keyword evidence="8" id="KW-0276">Fatty acid metabolism</keyword>
<dbReference type="GO" id="GO:0071949">
    <property type="term" value="F:FAD binding"/>
    <property type="evidence" value="ECO:0007669"/>
    <property type="project" value="InterPro"/>
</dbReference>
<feature type="binding site" evidence="15">
    <location>
        <position position="162"/>
    </location>
    <ligand>
        <name>FAD</name>
        <dbReference type="ChEBI" id="CHEBI:57692"/>
    </ligand>
</feature>
<dbReference type="Pfam" id="PF22924">
    <property type="entry name" value="ACOX_C_alpha1"/>
    <property type="match status" value="1"/>
</dbReference>
<dbReference type="InterPro" id="IPR046373">
    <property type="entry name" value="Acyl-CoA_Oxase/DH_mid-dom_sf"/>
</dbReference>
<evidence type="ECO:0000256" key="4">
    <source>
        <dbReference type="ARBA" id="ARBA00006288"/>
    </source>
</evidence>
<evidence type="ECO:0000256" key="1">
    <source>
        <dbReference type="ARBA" id="ARBA00001974"/>
    </source>
</evidence>
<dbReference type="FunFam" id="2.40.110.10:FF:000003">
    <property type="entry name" value="Acyl-coenzyme A oxidase"/>
    <property type="match status" value="1"/>
</dbReference>
<accession>A0A8R1I2G8</accession>
<evidence type="ECO:0000256" key="9">
    <source>
        <dbReference type="ARBA" id="ARBA00022840"/>
    </source>
</evidence>
<dbReference type="PIRSF" id="PIRSF000168">
    <property type="entry name" value="Acyl-CoA_oxidase"/>
    <property type="match status" value="1"/>
</dbReference>
<feature type="binding site" evidence="15">
    <location>
        <position position="123"/>
    </location>
    <ligand>
        <name>FAD</name>
        <dbReference type="ChEBI" id="CHEBI:57692"/>
    </ligand>
</feature>
<dbReference type="InterPro" id="IPR009100">
    <property type="entry name" value="AcylCoA_DH/oxidase_NM_dom_sf"/>
</dbReference>
<evidence type="ECO:0000256" key="3">
    <source>
        <dbReference type="ARBA" id="ARBA00004846"/>
    </source>
</evidence>
<reference evidence="19" key="2">
    <citation type="submission" date="2022-06" db="UniProtKB">
        <authorList>
            <consortium name="EnsemblMetazoa"/>
        </authorList>
    </citation>
    <scope>IDENTIFICATION</scope>
    <source>
        <strain evidence="19">DF5081</strain>
    </source>
</reference>
<evidence type="ECO:0000256" key="14">
    <source>
        <dbReference type="PIRSR" id="PIRSR000168-1"/>
    </source>
</evidence>
<reference evidence="20" key="1">
    <citation type="submission" date="2010-08" db="EMBL/GenBank/DDBJ databases">
        <authorList>
            <consortium name="Caenorhabditis japonica Sequencing Consortium"/>
            <person name="Wilson R.K."/>
        </authorList>
    </citation>
    <scope>NUCLEOTIDE SEQUENCE [LARGE SCALE GENOMIC DNA]</scope>
    <source>
        <strain evidence="20">DF5081</strain>
    </source>
</reference>
<feature type="domain" description="Acyl-coenzyme A oxidase N-terminal" evidence="17">
    <location>
        <begin position="1"/>
        <end position="117"/>
    </location>
</feature>
<keyword evidence="12" id="KW-0576">Peroxisome</keyword>
<evidence type="ECO:0000259" key="18">
    <source>
        <dbReference type="Pfam" id="PF22924"/>
    </source>
</evidence>
<keyword evidence="9" id="KW-0067">ATP-binding</keyword>